<proteinExistence type="predicted"/>
<evidence type="ECO:0000313" key="2">
    <source>
        <dbReference type="Proteomes" id="UP000199494"/>
    </source>
</evidence>
<name>A0A1G6YM05_9PSEU</name>
<sequence length="241" mass="25129">MRESRVDVGEIRAHAREFRDGAGEIRVQAREFRSGVGECRVQVREFRIRVGEFRIHVSGTAPAAFGLVSVAVVRAAGVGRRVRSSSVWTWRIGAKSAFNADLAFLSADLAGLSAELDSLSAELDNVSADLARPPGTRAHGRHDAQPCGAAVPHGAAAPTEPRSPTGRASRGAAPTWPHTRTRAVQRPAGLTFSIMPASPRALTDSFSAASVRTFAAVASGAASTSGVPSSPCSRSFGSSGT</sequence>
<protein>
    <submittedName>
        <fullName evidence="1">Uncharacterized protein</fullName>
    </submittedName>
</protein>
<dbReference type="STRING" id="530584.SAMN05421630_11478"/>
<reference evidence="1 2" key="1">
    <citation type="submission" date="2016-10" db="EMBL/GenBank/DDBJ databases">
        <authorList>
            <person name="de Groot N.N."/>
        </authorList>
    </citation>
    <scope>NUCLEOTIDE SEQUENCE [LARGE SCALE GENOMIC DNA]</scope>
    <source>
        <strain evidence="1 2">CGMCC 4.5506</strain>
    </source>
</reference>
<dbReference type="EMBL" id="FMZE01000014">
    <property type="protein sequence ID" value="SDD90576.1"/>
    <property type="molecule type" value="Genomic_DNA"/>
</dbReference>
<organism evidence="1 2">
    <name type="scientific">Prauserella marina</name>
    <dbReference type="NCBI Taxonomy" id="530584"/>
    <lineage>
        <taxon>Bacteria</taxon>
        <taxon>Bacillati</taxon>
        <taxon>Actinomycetota</taxon>
        <taxon>Actinomycetes</taxon>
        <taxon>Pseudonocardiales</taxon>
        <taxon>Pseudonocardiaceae</taxon>
        <taxon>Prauserella</taxon>
    </lineage>
</organism>
<dbReference type="Proteomes" id="UP000199494">
    <property type="component" value="Unassembled WGS sequence"/>
</dbReference>
<accession>A0A1G6YM05</accession>
<gene>
    <name evidence="1" type="ORF">SAMN05421630_11478</name>
</gene>
<keyword evidence="2" id="KW-1185">Reference proteome</keyword>
<evidence type="ECO:0000313" key="1">
    <source>
        <dbReference type="EMBL" id="SDD90576.1"/>
    </source>
</evidence>
<dbReference type="AlphaFoldDB" id="A0A1G6YM05"/>